<gene>
    <name evidence="10" type="ORF">IV56_GL000029</name>
</gene>
<name>A0A0R2N467_9LACO</name>
<accession>A0A0R2N467</accession>
<comment type="function">
    <text evidence="9">Component of the transport system for branched-chain amino acids.</text>
</comment>
<dbReference type="STRING" id="1293598.IV56_GL000029"/>
<feature type="transmembrane region" description="Helical" evidence="9">
    <location>
        <begin position="420"/>
        <end position="438"/>
    </location>
</feature>
<feature type="transmembrane region" description="Helical" evidence="9">
    <location>
        <begin position="82"/>
        <end position="102"/>
    </location>
</feature>
<keyword evidence="7 9" id="KW-1133">Transmembrane helix</keyword>
<protein>
    <recommendedName>
        <fullName evidence="9">Branched-chain amino acid transport system carrier protein</fullName>
    </recommendedName>
</protein>
<keyword evidence="6 9" id="KW-0029">Amino-acid transport</keyword>
<feature type="transmembrane region" description="Helical" evidence="9">
    <location>
        <begin position="319"/>
        <end position="338"/>
    </location>
</feature>
<keyword evidence="8 9" id="KW-0472">Membrane</keyword>
<dbReference type="Pfam" id="PF05525">
    <property type="entry name" value="Branch_AA_trans"/>
    <property type="match status" value="1"/>
</dbReference>
<evidence type="ECO:0000313" key="10">
    <source>
        <dbReference type="EMBL" id="KRO18877.1"/>
    </source>
</evidence>
<dbReference type="EMBL" id="JQCE01000001">
    <property type="protein sequence ID" value="KRO18877.1"/>
    <property type="molecule type" value="Genomic_DNA"/>
</dbReference>
<evidence type="ECO:0000256" key="1">
    <source>
        <dbReference type="ARBA" id="ARBA00004651"/>
    </source>
</evidence>
<dbReference type="Proteomes" id="UP000050969">
    <property type="component" value="Unassembled WGS sequence"/>
</dbReference>
<dbReference type="InterPro" id="IPR004685">
    <property type="entry name" value="Brnchd-chn_aa_trnsp_Livcs"/>
</dbReference>
<dbReference type="GO" id="GO:0005886">
    <property type="term" value="C:plasma membrane"/>
    <property type="evidence" value="ECO:0007669"/>
    <property type="project" value="UniProtKB-SubCell"/>
</dbReference>
<evidence type="ECO:0000256" key="2">
    <source>
        <dbReference type="ARBA" id="ARBA00008540"/>
    </source>
</evidence>
<evidence type="ECO:0000256" key="6">
    <source>
        <dbReference type="ARBA" id="ARBA00022970"/>
    </source>
</evidence>
<evidence type="ECO:0000256" key="7">
    <source>
        <dbReference type="ARBA" id="ARBA00022989"/>
    </source>
</evidence>
<keyword evidence="3 9" id="KW-0813">Transport</keyword>
<keyword evidence="5 9" id="KW-0812">Transmembrane</keyword>
<comment type="similarity">
    <text evidence="2 9">Belongs to the branched chain amino acid transporter family.</text>
</comment>
<evidence type="ECO:0000256" key="9">
    <source>
        <dbReference type="RuleBase" id="RU362122"/>
    </source>
</evidence>
<dbReference type="RefSeq" id="WP_054777092.1">
    <property type="nucleotide sequence ID" value="NZ_BBBX01000007.1"/>
</dbReference>
<feature type="transmembrane region" description="Helical" evidence="9">
    <location>
        <begin position="192"/>
        <end position="214"/>
    </location>
</feature>
<dbReference type="GO" id="GO:0015188">
    <property type="term" value="F:L-isoleucine transmembrane transporter activity"/>
    <property type="evidence" value="ECO:0007669"/>
    <property type="project" value="TreeGrafter"/>
</dbReference>
<organism evidence="10 11">
    <name type="scientific">Lacticaseibacillus saniviri JCM 17471 = DSM 24301</name>
    <dbReference type="NCBI Taxonomy" id="1293598"/>
    <lineage>
        <taxon>Bacteria</taxon>
        <taxon>Bacillati</taxon>
        <taxon>Bacillota</taxon>
        <taxon>Bacilli</taxon>
        <taxon>Lactobacillales</taxon>
        <taxon>Lactobacillaceae</taxon>
        <taxon>Lacticaseibacillus</taxon>
    </lineage>
</organism>
<comment type="caution">
    <text evidence="10">The sequence shown here is derived from an EMBL/GenBank/DDBJ whole genome shotgun (WGS) entry which is preliminary data.</text>
</comment>
<dbReference type="PANTHER" id="PTHR30588">
    <property type="entry name" value="BRANCHED-CHAIN AMINO ACID TRANSPORT SYSTEM 2 CARRIER PROTEIN"/>
    <property type="match status" value="1"/>
</dbReference>
<dbReference type="GO" id="GO:0015820">
    <property type="term" value="P:L-leucine transport"/>
    <property type="evidence" value="ECO:0007669"/>
    <property type="project" value="TreeGrafter"/>
</dbReference>
<sequence length="448" mass="47599">MEKRRLSSRELIFIGTMLFGLFFGAGNLIFPVFMGQEAGSHMWLAALGFIISGVGLPLLGVVAIGNSRSEGVFHLAKKVSPLYGYIFTMMLYLSVGPAFATPRLATISYEVGLSPFISKSDQPWALAGYTVIFFGIAWWLSRRPGKIMTYVGKILTPIFLLFLGVLLLMVLFKPLGHGGAARGAYVAQPLLTGFTSGYMTMDALAALAFGVVIVDAIKRLGVTQPGQIAKETMKSGVFAVGIMAVIYALLALLGRNALGAFPRADNGGVILANVAHAYFGPLGNLLLAGIVILACLKTGVGLITAFGDTFKELFPKLPYQGLILLASVLPMIVANVGLDQLLQISTPVLFFIYPLAITLIILGLGIPLWGESKWLFGTVTLFTVIPAILDGLKAMPAAWQGTTVQHLVSMGQVLPGFAEGLGWVVPAIVGFIVGFVLSRSVGSSHTSN</sequence>
<dbReference type="AlphaFoldDB" id="A0A0R2N467"/>
<dbReference type="NCBIfam" id="TIGR00796">
    <property type="entry name" value="livcs"/>
    <property type="match status" value="1"/>
</dbReference>
<dbReference type="GO" id="GO:0005304">
    <property type="term" value="F:L-valine transmembrane transporter activity"/>
    <property type="evidence" value="ECO:0007669"/>
    <property type="project" value="TreeGrafter"/>
</dbReference>
<keyword evidence="11" id="KW-1185">Reference proteome</keyword>
<dbReference type="OrthoDB" id="9783920at2"/>
<feature type="transmembrane region" description="Helical" evidence="9">
    <location>
        <begin position="374"/>
        <end position="392"/>
    </location>
</feature>
<feature type="transmembrane region" description="Helical" evidence="9">
    <location>
        <begin position="285"/>
        <end position="307"/>
    </location>
</feature>
<dbReference type="PATRIC" id="fig|1293598.4.peg.29"/>
<dbReference type="GO" id="GO:0015190">
    <property type="term" value="F:L-leucine transmembrane transporter activity"/>
    <property type="evidence" value="ECO:0007669"/>
    <property type="project" value="TreeGrafter"/>
</dbReference>
<reference evidence="10 11" key="1">
    <citation type="journal article" date="2015" name="Genome Announc.">
        <title>Expanding the biotechnology potential of lactobacilli through comparative genomics of 213 strains and associated genera.</title>
        <authorList>
            <person name="Sun Z."/>
            <person name="Harris H.M."/>
            <person name="McCann A."/>
            <person name="Guo C."/>
            <person name="Argimon S."/>
            <person name="Zhang W."/>
            <person name="Yang X."/>
            <person name="Jeffery I.B."/>
            <person name="Cooney J.C."/>
            <person name="Kagawa T.F."/>
            <person name="Liu W."/>
            <person name="Song Y."/>
            <person name="Salvetti E."/>
            <person name="Wrobel A."/>
            <person name="Rasinkangas P."/>
            <person name="Parkhill J."/>
            <person name="Rea M.C."/>
            <person name="O'Sullivan O."/>
            <person name="Ritari J."/>
            <person name="Douillard F.P."/>
            <person name="Paul Ross R."/>
            <person name="Yang R."/>
            <person name="Briner A.E."/>
            <person name="Felis G.E."/>
            <person name="de Vos W.M."/>
            <person name="Barrangou R."/>
            <person name="Klaenhammer T.R."/>
            <person name="Caufield P.W."/>
            <person name="Cui Y."/>
            <person name="Zhang H."/>
            <person name="O'Toole P.W."/>
        </authorList>
    </citation>
    <scope>NUCLEOTIDE SEQUENCE [LARGE SCALE GENOMIC DNA]</scope>
    <source>
        <strain evidence="10 11">DSM 24301</strain>
    </source>
</reference>
<evidence type="ECO:0000256" key="8">
    <source>
        <dbReference type="ARBA" id="ARBA00023136"/>
    </source>
</evidence>
<feature type="transmembrane region" description="Helical" evidence="9">
    <location>
        <begin position="235"/>
        <end position="253"/>
    </location>
</feature>
<proteinExistence type="inferred from homology"/>
<dbReference type="GO" id="GO:0015818">
    <property type="term" value="P:isoleucine transport"/>
    <property type="evidence" value="ECO:0007669"/>
    <property type="project" value="TreeGrafter"/>
</dbReference>
<evidence type="ECO:0000313" key="11">
    <source>
        <dbReference type="Proteomes" id="UP000050969"/>
    </source>
</evidence>
<evidence type="ECO:0000256" key="4">
    <source>
        <dbReference type="ARBA" id="ARBA00022475"/>
    </source>
</evidence>
<keyword evidence="4" id="KW-1003">Cell membrane</keyword>
<evidence type="ECO:0000256" key="5">
    <source>
        <dbReference type="ARBA" id="ARBA00022692"/>
    </source>
</evidence>
<feature type="transmembrane region" description="Helical" evidence="9">
    <location>
        <begin position="350"/>
        <end position="369"/>
    </location>
</feature>
<evidence type="ECO:0000256" key="3">
    <source>
        <dbReference type="ARBA" id="ARBA00022448"/>
    </source>
</evidence>
<feature type="transmembrane region" description="Helical" evidence="9">
    <location>
        <begin position="122"/>
        <end position="140"/>
    </location>
</feature>
<comment type="subcellular location">
    <subcellularLocation>
        <location evidence="1 9">Cell membrane</location>
        <topology evidence="1 9">Multi-pass membrane protein</topology>
    </subcellularLocation>
</comment>
<feature type="transmembrane region" description="Helical" evidence="9">
    <location>
        <begin position="42"/>
        <end position="62"/>
    </location>
</feature>
<feature type="transmembrane region" description="Helical" evidence="9">
    <location>
        <begin position="12"/>
        <end position="30"/>
    </location>
</feature>
<feature type="transmembrane region" description="Helical" evidence="9">
    <location>
        <begin position="152"/>
        <end position="172"/>
    </location>
</feature>
<dbReference type="PANTHER" id="PTHR30588:SF0">
    <property type="entry name" value="BRANCHED-CHAIN AMINO ACID PERMEASE BRNQ"/>
    <property type="match status" value="1"/>
</dbReference>